<name>A0ACB9SY71_HOLOL</name>
<accession>A0ACB9SY71</accession>
<comment type="caution">
    <text evidence="1">The sequence shown here is derived from an EMBL/GenBank/DDBJ whole genome shotgun (WGS) entry which is preliminary data.</text>
</comment>
<evidence type="ECO:0000313" key="2">
    <source>
        <dbReference type="Proteomes" id="UP001056778"/>
    </source>
</evidence>
<evidence type="ECO:0000313" key="1">
    <source>
        <dbReference type="EMBL" id="KAI4459500.1"/>
    </source>
</evidence>
<gene>
    <name evidence="1" type="ORF">MML48_6g00007658</name>
</gene>
<proteinExistence type="predicted"/>
<keyword evidence="2" id="KW-1185">Reference proteome</keyword>
<dbReference type="Proteomes" id="UP001056778">
    <property type="component" value="Chromosome 6"/>
</dbReference>
<sequence length="66" mass="7577">MDIDVLMRINSFFICLQIGKSTPNTVVLRNVQQNMTGKYGCEVSTDAPNFYTLVTSAYMYIVRKYL</sequence>
<reference evidence="1" key="1">
    <citation type="submission" date="2022-04" db="EMBL/GenBank/DDBJ databases">
        <title>Chromosome-scale genome assembly of Holotrichia oblita Faldermann.</title>
        <authorList>
            <person name="Rongchong L."/>
        </authorList>
    </citation>
    <scope>NUCLEOTIDE SEQUENCE</scope>
    <source>
        <strain evidence="1">81SQS9</strain>
    </source>
</reference>
<dbReference type="EMBL" id="CM043020">
    <property type="protein sequence ID" value="KAI4459500.1"/>
    <property type="molecule type" value="Genomic_DNA"/>
</dbReference>
<organism evidence="1 2">
    <name type="scientific">Holotrichia oblita</name>
    <name type="common">Chafer beetle</name>
    <dbReference type="NCBI Taxonomy" id="644536"/>
    <lineage>
        <taxon>Eukaryota</taxon>
        <taxon>Metazoa</taxon>
        <taxon>Ecdysozoa</taxon>
        <taxon>Arthropoda</taxon>
        <taxon>Hexapoda</taxon>
        <taxon>Insecta</taxon>
        <taxon>Pterygota</taxon>
        <taxon>Neoptera</taxon>
        <taxon>Endopterygota</taxon>
        <taxon>Coleoptera</taxon>
        <taxon>Polyphaga</taxon>
        <taxon>Scarabaeiformia</taxon>
        <taxon>Scarabaeidae</taxon>
        <taxon>Melolonthinae</taxon>
        <taxon>Holotrichia</taxon>
    </lineage>
</organism>
<protein>
    <submittedName>
        <fullName evidence="1">Beat protein</fullName>
    </submittedName>
</protein>